<dbReference type="InterPro" id="IPR003593">
    <property type="entry name" value="AAA+_ATPase"/>
</dbReference>
<name>A0ABV4QY67_9ACTN</name>
<dbReference type="SMART" id="SM00382">
    <property type="entry name" value="AAA"/>
    <property type="match status" value="1"/>
</dbReference>
<evidence type="ECO:0000259" key="2">
    <source>
        <dbReference type="SMART" id="SM00382"/>
    </source>
</evidence>
<gene>
    <name evidence="3" type="ORF">SM436_17875</name>
</gene>
<feature type="region of interest" description="Disordered" evidence="1">
    <location>
        <begin position="1"/>
        <end position="26"/>
    </location>
</feature>
<organism evidence="3 4">
    <name type="scientific">Actinomadura chokoriensis</name>
    <dbReference type="NCBI Taxonomy" id="454156"/>
    <lineage>
        <taxon>Bacteria</taxon>
        <taxon>Bacillati</taxon>
        <taxon>Actinomycetota</taxon>
        <taxon>Actinomycetes</taxon>
        <taxon>Streptosporangiales</taxon>
        <taxon>Thermomonosporaceae</taxon>
        <taxon>Actinomadura</taxon>
    </lineage>
</organism>
<dbReference type="InterPro" id="IPR052026">
    <property type="entry name" value="ExeA_AAA_ATPase_DNA-bind"/>
</dbReference>
<evidence type="ECO:0000313" key="4">
    <source>
        <dbReference type="Proteomes" id="UP001569904"/>
    </source>
</evidence>
<reference evidence="3 4" key="1">
    <citation type="submission" date="2023-11" db="EMBL/GenBank/DDBJ databases">
        <title>Actinomadura monticuli sp. nov., isolated from volcanic ash.</title>
        <authorList>
            <person name="Lee S.D."/>
            <person name="Yang H."/>
            <person name="Kim I.S."/>
        </authorList>
    </citation>
    <scope>NUCLEOTIDE SEQUENCE [LARGE SCALE GENOMIC DNA]</scope>
    <source>
        <strain evidence="3 4">DSM 45346</strain>
    </source>
</reference>
<evidence type="ECO:0000256" key="1">
    <source>
        <dbReference type="SAM" id="MobiDB-lite"/>
    </source>
</evidence>
<keyword evidence="4" id="KW-1185">Reference proteome</keyword>
<accession>A0ABV4QY67</accession>
<dbReference type="PANTHER" id="PTHR35894">
    <property type="entry name" value="GENERAL SECRETION PATHWAY PROTEIN A-RELATED"/>
    <property type="match status" value="1"/>
</dbReference>
<feature type="domain" description="AAA+ ATPase" evidence="2">
    <location>
        <begin position="66"/>
        <end position="412"/>
    </location>
</feature>
<dbReference type="Proteomes" id="UP001569904">
    <property type="component" value="Unassembled WGS sequence"/>
</dbReference>
<feature type="compositionally biased region" description="Polar residues" evidence="1">
    <location>
        <begin position="1"/>
        <end position="10"/>
    </location>
</feature>
<dbReference type="PANTHER" id="PTHR35894:SF1">
    <property type="entry name" value="PHOSPHORIBULOKINASE _ URIDINE KINASE FAMILY"/>
    <property type="match status" value="1"/>
</dbReference>
<dbReference type="EMBL" id="JAXCEH010000011">
    <property type="protein sequence ID" value="MFA1555560.1"/>
    <property type="molecule type" value="Genomic_DNA"/>
</dbReference>
<dbReference type="SUPFAM" id="SSF52540">
    <property type="entry name" value="P-loop containing nucleoside triphosphate hydrolases"/>
    <property type="match status" value="1"/>
</dbReference>
<dbReference type="RefSeq" id="WP_371942285.1">
    <property type="nucleotide sequence ID" value="NZ_JAXCEH010000011.1"/>
</dbReference>
<comment type="caution">
    <text evidence="3">The sequence shown here is derived from an EMBL/GenBank/DDBJ whole genome shotgun (WGS) entry which is preliminary data.</text>
</comment>
<dbReference type="InterPro" id="IPR027417">
    <property type="entry name" value="P-loop_NTPase"/>
</dbReference>
<protein>
    <recommendedName>
        <fullName evidence="2">AAA+ ATPase domain-containing protein</fullName>
    </recommendedName>
</protein>
<sequence>MNAARTQFQPGSGAPHRNPFPDVPEVRLDGTGADVAVETDAVRAVRLLAMDFLTARADVGGDPGRSGRVAAILGELGAGKSHLAWTLMDEIVRIAGTRPVVLVASGQAEDTVLSIYQRLLAPPGSGAGGRIRPVDTAAGVLLFGTVEKMVEDLCAGLRRAPGAEPEAPPPVASDELPVDVVFRLHRELMEIADGDEDLARVLRLVWHKAAGPAAWRWLCGARELPVEDERLLADRGVQAPPVRDGTRALKALRALARLCAWTGGRMVLVLDELHRIDPQGPARVSETLMDLIGWAGETGALLAVCGLIDFWEALPQAVHQRVTTRIVPAGLTVAQIRDYIRAALRTDDEGDDGPYPFGRGSVEELWKITDGHPRRTITLCHHAYERAAGTGSIGPRQIREASRSLCAPDTPDHVRGKLSARCIELGYHVERVRRQERSRWQPDLRVTSRRGDSECALVVSGAVLEDAELAELRTRASALMGNRRAHPRSVVLVMAGPLAAAFNDDVEDVFTRVLQWDSDTFYEDLAATLRSHVPVDDQTGLYELVAEVRRELGELRALGTAAASAVPDTGVAWTDPDRRRRFEQADRLCRHALEVITAADGKAREFWRARFHFEARGVAIPRLAAPGDRHVALGDVVSYEVLRARGALAFLADVVAEFSGRVRELLADERKSMPRVRDELRFLQGKLDHTLGDVIKMFPDEDERGTVGHLLGVDRPKLNQYLSGLGETVYSVVVAPGPEDGA</sequence>
<evidence type="ECO:0000313" key="3">
    <source>
        <dbReference type="EMBL" id="MFA1555560.1"/>
    </source>
</evidence>
<proteinExistence type="predicted"/>